<dbReference type="AlphaFoldDB" id="A0A1I2W3C5"/>
<gene>
    <name evidence="3" type="ORF">SAMN04487988_111123</name>
</gene>
<protein>
    <submittedName>
        <fullName evidence="3">Helix-turn-helix</fullName>
    </submittedName>
</protein>
<dbReference type="STRING" id="435880.SAMN04487988_111123"/>
<dbReference type="CDD" id="cd00093">
    <property type="entry name" value="HTH_XRE"/>
    <property type="match status" value="1"/>
</dbReference>
<feature type="domain" description="HTH cro/C1-type" evidence="2">
    <location>
        <begin position="7"/>
        <end position="61"/>
    </location>
</feature>
<keyword evidence="1" id="KW-0238">DNA-binding</keyword>
<dbReference type="SMART" id="SM00530">
    <property type="entry name" value="HTH_XRE"/>
    <property type="match status" value="1"/>
</dbReference>
<dbReference type="EMBL" id="FOPC01000011">
    <property type="protein sequence ID" value="SFG95802.1"/>
    <property type="molecule type" value="Genomic_DNA"/>
</dbReference>
<evidence type="ECO:0000313" key="4">
    <source>
        <dbReference type="Proteomes" id="UP000199642"/>
    </source>
</evidence>
<organism evidence="3 4">
    <name type="scientific">Algoriphagus hitonicola</name>
    <dbReference type="NCBI Taxonomy" id="435880"/>
    <lineage>
        <taxon>Bacteria</taxon>
        <taxon>Pseudomonadati</taxon>
        <taxon>Bacteroidota</taxon>
        <taxon>Cytophagia</taxon>
        <taxon>Cytophagales</taxon>
        <taxon>Cyclobacteriaceae</taxon>
        <taxon>Algoriphagus</taxon>
    </lineage>
</organism>
<dbReference type="InterPro" id="IPR001387">
    <property type="entry name" value="Cro/C1-type_HTH"/>
</dbReference>
<dbReference type="PANTHER" id="PTHR46558:SF11">
    <property type="entry name" value="HTH-TYPE TRANSCRIPTIONAL REGULATOR XRE"/>
    <property type="match status" value="1"/>
</dbReference>
<dbReference type="SUPFAM" id="SSF47413">
    <property type="entry name" value="lambda repressor-like DNA-binding domains"/>
    <property type="match status" value="1"/>
</dbReference>
<dbReference type="InterPro" id="IPR010982">
    <property type="entry name" value="Lambda_DNA-bd_dom_sf"/>
</dbReference>
<accession>A0A1I2W3C5</accession>
<evidence type="ECO:0000256" key="1">
    <source>
        <dbReference type="ARBA" id="ARBA00023125"/>
    </source>
</evidence>
<dbReference type="PROSITE" id="PS50943">
    <property type="entry name" value="HTH_CROC1"/>
    <property type="match status" value="1"/>
</dbReference>
<dbReference type="Gene3D" id="1.10.260.40">
    <property type="entry name" value="lambda repressor-like DNA-binding domains"/>
    <property type="match status" value="1"/>
</dbReference>
<dbReference type="GO" id="GO:0003677">
    <property type="term" value="F:DNA binding"/>
    <property type="evidence" value="ECO:0007669"/>
    <property type="project" value="UniProtKB-KW"/>
</dbReference>
<dbReference type="Proteomes" id="UP000199642">
    <property type="component" value="Unassembled WGS sequence"/>
</dbReference>
<keyword evidence="4" id="KW-1185">Reference proteome</keyword>
<evidence type="ECO:0000259" key="2">
    <source>
        <dbReference type="PROSITE" id="PS50943"/>
    </source>
</evidence>
<reference evidence="4" key="1">
    <citation type="submission" date="2016-10" db="EMBL/GenBank/DDBJ databases">
        <authorList>
            <person name="Varghese N."/>
            <person name="Submissions S."/>
        </authorList>
    </citation>
    <scope>NUCLEOTIDE SEQUENCE [LARGE SCALE GENOMIC DNA]</scope>
    <source>
        <strain evidence="4">DSM 19315</strain>
    </source>
</reference>
<evidence type="ECO:0000313" key="3">
    <source>
        <dbReference type="EMBL" id="SFG95802.1"/>
    </source>
</evidence>
<dbReference type="PANTHER" id="PTHR46558">
    <property type="entry name" value="TRACRIPTIONAL REGULATORY PROTEIN-RELATED-RELATED"/>
    <property type="match status" value="1"/>
</dbReference>
<dbReference type="Pfam" id="PF01381">
    <property type="entry name" value="HTH_3"/>
    <property type="match status" value="1"/>
</dbReference>
<dbReference type="OrthoDB" id="959032at2"/>
<dbReference type="RefSeq" id="WP_092793062.1">
    <property type="nucleotide sequence ID" value="NZ_FOPC01000011.1"/>
</dbReference>
<sequence length="91" mass="10454">MELGSRLKKIREEKKLSQQEVAHLLEVSQKTLSNIESGKTIPNILQIAKFASIYNLDMVKFLEKENILLTKSPPILKKQSNHLTLRLTKLN</sequence>
<proteinExistence type="predicted"/>
<name>A0A1I2W3C5_9BACT</name>